<comment type="caution">
    <text evidence="3">The sequence shown here is derived from an EMBL/GenBank/DDBJ whole genome shotgun (WGS) entry which is preliminary data.</text>
</comment>
<dbReference type="SUPFAM" id="SSF110997">
    <property type="entry name" value="Sporulation related repeat"/>
    <property type="match status" value="1"/>
</dbReference>
<feature type="domain" description="SPOR" evidence="2">
    <location>
        <begin position="57"/>
        <end position="126"/>
    </location>
</feature>
<organism evidence="3 4">
    <name type="scientific">Flavobacterium humi</name>
    <dbReference type="NCBI Taxonomy" id="2562683"/>
    <lineage>
        <taxon>Bacteria</taxon>
        <taxon>Pseudomonadati</taxon>
        <taxon>Bacteroidota</taxon>
        <taxon>Flavobacteriia</taxon>
        <taxon>Flavobacteriales</taxon>
        <taxon>Flavobacteriaceae</taxon>
        <taxon>Flavobacterium</taxon>
    </lineage>
</organism>
<dbReference type="OrthoDB" id="2473397at2"/>
<sequence>MRILSLPKGFPCLILSLFIASQCFSQDGKAIVKQDPRFEQLLNEKRKINSSITVNDRYKIQIFTGDSETSKKALTEFRKANKNVDATIVFHTPIYKVWIGNFKTRIEAEKKLLALKKKYPNAFLIKPNK</sequence>
<dbReference type="Proteomes" id="UP000297407">
    <property type="component" value="Unassembled WGS sequence"/>
</dbReference>
<accession>A0A4Z0LAH9</accession>
<dbReference type="InterPro" id="IPR007730">
    <property type="entry name" value="SPOR-like_dom"/>
</dbReference>
<dbReference type="Pfam" id="PF05036">
    <property type="entry name" value="SPOR"/>
    <property type="match status" value="1"/>
</dbReference>
<evidence type="ECO:0000313" key="4">
    <source>
        <dbReference type="Proteomes" id="UP000297407"/>
    </source>
</evidence>
<gene>
    <name evidence="3" type="ORF">E4635_05540</name>
</gene>
<proteinExistence type="predicted"/>
<reference evidence="3 4" key="1">
    <citation type="submission" date="2019-04" db="EMBL/GenBank/DDBJ databases">
        <title>Flavobacterium sp. strain DS2-A Genome sequencing and assembly.</title>
        <authorList>
            <person name="Kim I."/>
        </authorList>
    </citation>
    <scope>NUCLEOTIDE SEQUENCE [LARGE SCALE GENOMIC DNA]</scope>
    <source>
        <strain evidence="3 4">DS2-A</strain>
    </source>
</reference>
<evidence type="ECO:0000256" key="1">
    <source>
        <dbReference type="SAM" id="SignalP"/>
    </source>
</evidence>
<dbReference type="EMBL" id="SRLH01000003">
    <property type="protein sequence ID" value="TGD58376.1"/>
    <property type="molecule type" value="Genomic_DNA"/>
</dbReference>
<dbReference type="InterPro" id="IPR036680">
    <property type="entry name" value="SPOR-like_sf"/>
</dbReference>
<evidence type="ECO:0000259" key="2">
    <source>
        <dbReference type="Pfam" id="PF05036"/>
    </source>
</evidence>
<dbReference type="AlphaFoldDB" id="A0A4Z0LAH9"/>
<dbReference type="Gene3D" id="3.30.70.1070">
    <property type="entry name" value="Sporulation related repeat"/>
    <property type="match status" value="1"/>
</dbReference>
<keyword evidence="4" id="KW-1185">Reference proteome</keyword>
<keyword evidence="1" id="KW-0732">Signal</keyword>
<dbReference type="RefSeq" id="WP_135525636.1">
    <property type="nucleotide sequence ID" value="NZ_SRLH01000003.1"/>
</dbReference>
<evidence type="ECO:0000313" key="3">
    <source>
        <dbReference type="EMBL" id="TGD58376.1"/>
    </source>
</evidence>
<feature type="signal peptide" evidence="1">
    <location>
        <begin position="1"/>
        <end position="25"/>
    </location>
</feature>
<name>A0A4Z0LAH9_9FLAO</name>
<feature type="chain" id="PRO_5021236743" evidence="1">
    <location>
        <begin position="26"/>
        <end position="129"/>
    </location>
</feature>
<protein>
    <submittedName>
        <fullName evidence="3">SPOR domain-containing protein</fullName>
    </submittedName>
</protein>
<dbReference type="GO" id="GO:0042834">
    <property type="term" value="F:peptidoglycan binding"/>
    <property type="evidence" value="ECO:0007669"/>
    <property type="project" value="InterPro"/>
</dbReference>